<dbReference type="EMBL" id="JAPEVG010000319">
    <property type="protein sequence ID" value="KAJ8468824.1"/>
    <property type="molecule type" value="Genomic_DNA"/>
</dbReference>
<dbReference type="AlphaFoldDB" id="A0AAD7TLE6"/>
<proteinExistence type="predicted"/>
<organism evidence="1 2">
    <name type="scientific">Trametes cubensis</name>
    <dbReference type="NCBI Taxonomy" id="1111947"/>
    <lineage>
        <taxon>Eukaryota</taxon>
        <taxon>Fungi</taxon>
        <taxon>Dikarya</taxon>
        <taxon>Basidiomycota</taxon>
        <taxon>Agaricomycotina</taxon>
        <taxon>Agaricomycetes</taxon>
        <taxon>Polyporales</taxon>
        <taxon>Polyporaceae</taxon>
        <taxon>Trametes</taxon>
    </lineage>
</organism>
<keyword evidence="2" id="KW-1185">Reference proteome</keyword>
<evidence type="ECO:0000313" key="2">
    <source>
        <dbReference type="Proteomes" id="UP001215151"/>
    </source>
</evidence>
<comment type="caution">
    <text evidence="1">The sequence shown here is derived from an EMBL/GenBank/DDBJ whole genome shotgun (WGS) entry which is preliminary data.</text>
</comment>
<sequence length="573" mass="64610">MASNRGISILKQCLLCPIAPFATGTGTPQSLEDALAQPRIMIVDGSTPMGLAQLAWLQRAQLDFNLSATLDSVQNTLNVCMYHQSLLKAGAIVLCPPLRDLRHLIEYEKKDWQARFDKCKTADHVPGNVTVPSRTAPQNLSGYLSCIWQGSYHNYFDTDTGTITYATSSRSSDSFPPKLVLPPQLLCRNLGDRTSYLEVELPSTSDNQTPVFELALRFNFPGQTWRVNPYAIMVRAMEMLHAPYPPDDIFFCDYPTSDRVIHMENPIGKYEALLLELRTLYSRTNEDLLRQCGLSEEVEGTIASHCHQDLWVPYDAYWESWTNKHWQDGSEEDQESLLDVMASHGVERISFDGGRYDDPRQWLSALNAIPLDNDPLIDDFTNLMFVCEEHANAYNCGAWRWMPSSIDTNIDTAPDTSPKHAQSVYAHTDFEVRNEGASSSITANPGLNIDNTTFDLLIFLPQAMPPIGLLRDLKSNSIAMRAEAFQDATSPRVLRSFRTLHLNPYITYTSMLRMVGAAYLPPPDNDLKAVEDECLRIHAIWNDRLRNHGTPVLCEALEDTRLCDLKFLLHGDL</sequence>
<name>A0AAD7TLE6_9APHY</name>
<evidence type="ECO:0000313" key="1">
    <source>
        <dbReference type="EMBL" id="KAJ8468824.1"/>
    </source>
</evidence>
<dbReference type="Proteomes" id="UP001215151">
    <property type="component" value="Unassembled WGS sequence"/>
</dbReference>
<gene>
    <name evidence="1" type="ORF">ONZ51_g9395</name>
</gene>
<protein>
    <submittedName>
        <fullName evidence="1">Uncharacterized protein</fullName>
    </submittedName>
</protein>
<reference evidence="1" key="1">
    <citation type="submission" date="2022-11" db="EMBL/GenBank/DDBJ databases">
        <title>Genome Sequence of Cubamyces cubensis.</title>
        <authorList>
            <person name="Buettner E."/>
        </authorList>
    </citation>
    <scope>NUCLEOTIDE SEQUENCE</scope>
    <source>
        <strain evidence="1">MPL-01</strain>
    </source>
</reference>
<accession>A0AAD7TLE6</accession>